<comment type="caution">
    <text evidence="2">The sequence shown here is derived from an EMBL/GenBank/DDBJ whole genome shotgun (WGS) entry which is preliminary data.</text>
</comment>
<evidence type="ECO:0000313" key="3">
    <source>
        <dbReference type="Proteomes" id="UP000617734"/>
    </source>
</evidence>
<dbReference type="Proteomes" id="UP000617734">
    <property type="component" value="Unassembled WGS sequence"/>
</dbReference>
<proteinExistence type="predicted"/>
<dbReference type="GeneID" id="95352291"/>
<reference evidence="2" key="2">
    <citation type="submission" date="2020-09" db="EMBL/GenBank/DDBJ databases">
        <authorList>
            <person name="Sun Q."/>
            <person name="Ohkuma M."/>
        </authorList>
    </citation>
    <scope>NUCLEOTIDE SEQUENCE</scope>
    <source>
        <strain evidence="2">JCM 4646</strain>
    </source>
</reference>
<organism evidence="2 3">
    <name type="scientific">Kitasatospora indigofera</name>
    <dbReference type="NCBI Taxonomy" id="67307"/>
    <lineage>
        <taxon>Bacteria</taxon>
        <taxon>Bacillati</taxon>
        <taxon>Actinomycetota</taxon>
        <taxon>Actinomycetes</taxon>
        <taxon>Kitasatosporales</taxon>
        <taxon>Streptomycetaceae</taxon>
        <taxon>Kitasatospora</taxon>
    </lineage>
</organism>
<keyword evidence="3" id="KW-1185">Reference proteome</keyword>
<reference evidence="2" key="1">
    <citation type="journal article" date="2014" name="Int. J. Syst. Evol. Microbiol.">
        <title>Complete genome sequence of Corynebacterium casei LMG S-19264T (=DSM 44701T), isolated from a smear-ripened cheese.</title>
        <authorList>
            <consortium name="US DOE Joint Genome Institute (JGI-PGF)"/>
            <person name="Walter F."/>
            <person name="Albersmeier A."/>
            <person name="Kalinowski J."/>
            <person name="Ruckert C."/>
        </authorList>
    </citation>
    <scope>NUCLEOTIDE SEQUENCE</scope>
    <source>
        <strain evidence="2">JCM 4646</strain>
    </source>
</reference>
<name>A0A919FH78_9ACTN</name>
<dbReference type="PANTHER" id="PTHR43591">
    <property type="entry name" value="METHYLTRANSFERASE"/>
    <property type="match status" value="1"/>
</dbReference>
<sequence>MARITYDATTANSFRAVREIPRDGLAAWEDAVRRHLDPSPGMTVVDIGAGTGAFAAAFCDWFGARVVAVEPSEAMRALIPVRPDIQVRAGHAAALPLPDAGADAAWLSTVTHHVPDLPAAAREIRRVLRPGAPVLVRNAFAGRYERLRIVRWFPETARVLDTYPSVEETCAAFAGAGFAPTALESVPQTDIASLAELLERADALRDADTLMRSLSEQEFTRGKERLREAVGAQDPAADPAAVDLTSSLDLLVLR</sequence>
<dbReference type="RefSeq" id="WP_190210265.1">
    <property type="nucleotide sequence ID" value="NZ_BNBO01000006.1"/>
</dbReference>
<gene>
    <name evidence="2" type="ORF">GCM10018781_18050</name>
</gene>
<dbReference type="GO" id="GO:0008757">
    <property type="term" value="F:S-adenosylmethionine-dependent methyltransferase activity"/>
    <property type="evidence" value="ECO:0007669"/>
    <property type="project" value="InterPro"/>
</dbReference>
<evidence type="ECO:0000313" key="2">
    <source>
        <dbReference type="EMBL" id="GHH65473.1"/>
    </source>
</evidence>
<dbReference type="Gene3D" id="3.40.50.150">
    <property type="entry name" value="Vaccinia Virus protein VP39"/>
    <property type="match status" value="1"/>
</dbReference>
<dbReference type="PANTHER" id="PTHR43591:SF24">
    <property type="entry name" value="2-METHOXY-6-POLYPRENYL-1,4-BENZOQUINOL METHYLASE, MITOCHONDRIAL"/>
    <property type="match status" value="1"/>
</dbReference>
<accession>A0A919FH78</accession>
<dbReference type="AlphaFoldDB" id="A0A919FH78"/>
<dbReference type="SUPFAM" id="SSF53335">
    <property type="entry name" value="S-adenosyl-L-methionine-dependent methyltransferases"/>
    <property type="match status" value="1"/>
</dbReference>
<dbReference type="Pfam" id="PF08241">
    <property type="entry name" value="Methyltransf_11"/>
    <property type="match status" value="1"/>
</dbReference>
<dbReference type="InterPro" id="IPR013216">
    <property type="entry name" value="Methyltransf_11"/>
</dbReference>
<dbReference type="InterPro" id="IPR029063">
    <property type="entry name" value="SAM-dependent_MTases_sf"/>
</dbReference>
<evidence type="ECO:0000259" key="1">
    <source>
        <dbReference type="Pfam" id="PF08241"/>
    </source>
</evidence>
<protein>
    <recommendedName>
        <fullName evidence="1">Methyltransferase type 11 domain-containing protein</fullName>
    </recommendedName>
</protein>
<dbReference type="EMBL" id="BNBO01000006">
    <property type="protein sequence ID" value="GHH65473.1"/>
    <property type="molecule type" value="Genomic_DNA"/>
</dbReference>
<feature type="domain" description="Methyltransferase type 11" evidence="1">
    <location>
        <begin position="45"/>
        <end position="133"/>
    </location>
</feature>